<dbReference type="SUPFAM" id="SSF53474">
    <property type="entry name" value="alpha/beta-Hydrolases"/>
    <property type="match status" value="1"/>
</dbReference>
<accession>A0A0F7TTW9</accession>
<gene>
    <name evidence="3" type="ORF">PMG11_08690</name>
</gene>
<dbReference type="STRING" id="104259.A0A0F7TTW9"/>
<dbReference type="Gene3D" id="3.40.50.1820">
    <property type="entry name" value="alpha/beta hydrolase"/>
    <property type="match status" value="1"/>
</dbReference>
<sequence>MAVNPPSDPTFFQDFEINDFIYKTVGDHDIALSILVPKTILSEANSSHGKRPVITRFHGGFLIGGTRTYTDWFPKWLLELAISRQAILVTPDYRLLPESNGLEILSDLDSFWSWIQRDFESSLASAYPSSTIKPDLDKILVAGESAGGYLAAQSMLLHPEVNMAAVILVYPMVHLRDRFWDESYEKPMFGSSHLPFDKVEQHLRELPDGPIVTGDERLEKGAETNRTDLAVRIVQNGRFLEFLGRQSEVFPVENIARATKLPPFIWIFHGKEDTAVPFYGSERFVEKLRTEKPGVNVKFEAYDGDHGFDHDATISKGWMREGIIEVGKYW</sequence>
<dbReference type="PANTHER" id="PTHR48081">
    <property type="entry name" value="AB HYDROLASE SUPERFAMILY PROTEIN C4A8.06C"/>
    <property type="match status" value="1"/>
</dbReference>
<dbReference type="GO" id="GO:0072330">
    <property type="term" value="P:monocarboxylic acid biosynthetic process"/>
    <property type="evidence" value="ECO:0007669"/>
    <property type="project" value="UniProtKB-ARBA"/>
</dbReference>
<dbReference type="Pfam" id="PF07859">
    <property type="entry name" value="Abhydrolase_3"/>
    <property type="match status" value="1"/>
</dbReference>
<name>A0A0F7TTW9_PENBI</name>
<dbReference type="InterPro" id="IPR050300">
    <property type="entry name" value="GDXG_lipolytic_enzyme"/>
</dbReference>
<evidence type="ECO:0000259" key="2">
    <source>
        <dbReference type="Pfam" id="PF07859"/>
    </source>
</evidence>
<protein>
    <recommendedName>
        <fullName evidence="2">Alpha/beta hydrolase fold-3 domain-containing protein</fullName>
    </recommendedName>
</protein>
<reference evidence="3" key="1">
    <citation type="submission" date="2014-11" db="EMBL/GenBank/DDBJ databases">
        <authorList>
            <person name="Zhu J."/>
            <person name="Qi W."/>
            <person name="Song R."/>
        </authorList>
    </citation>
    <scope>NUCLEOTIDE SEQUENCE [LARGE SCALE GENOMIC DNA]</scope>
</reference>
<evidence type="ECO:0000313" key="4">
    <source>
        <dbReference type="Proteomes" id="UP000042958"/>
    </source>
</evidence>
<organism evidence="3 4">
    <name type="scientific">Penicillium brasilianum</name>
    <dbReference type="NCBI Taxonomy" id="104259"/>
    <lineage>
        <taxon>Eukaryota</taxon>
        <taxon>Fungi</taxon>
        <taxon>Dikarya</taxon>
        <taxon>Ascomycota</taxon>
        <taxon>Pezizomycotina</taxon>
        <taxon>Eurotiomycetes</taxon>
        <taxon>Eurotiomycetidae</taxon>
        <taxon>Eurotiales</taxon>
        <taxon>Aspergillaceae</taxon>
        <taxon>Penicillium</taxon>
    </lineage>
</organism>
<evidence type="ECO:0000256" key="1">
    <source>
        <dbReference type="ARBA" id="ARBA00022801"/>
    </source>
</evidence>
<keyword evidence="4" id="KW-1185">Reference proteome</keyword>
<dbReference type="PANTHER" id="PTHR48081:SF3">
    <property type="entry name" value="ALPHA_BETA HYDROLASE FOLD-3 DOMAIN-CONTAINING PROTEIN"/>
    <property type="match status" value="1"/>
</dbReference>
<dbReference type="Proteomes" id="UP000042958">
    <property type="component" value="Unassembled WGS sequence"/>
</dbReference>
<keyword evidence="1" id="KW-0378">Hydrolase</keyword>
<evidence type="ECO:0000313" key="3">
    <source>
        <dbReference type="EMBL" id="CEJ60104.1"/>
    </source>
</evidence>
<dbReference type="InterPro" id="IPR029058">
    <property type="entry name" value="AB_hydrolase_fold"/>
</dbReference>
<dbReference type="OrthoDB" id="19653at2759"/>
<proteinExistence type="predicted"/>
<dbReference type="GO" id="GO:0016787">
    <property type="term" value="F:hydrolase activity"/>
    <property type="evidence" value="ECO:0007669"/>
    <property type="project" value="UniProtKB-KW"/>
</dbReference>
<dbReference type="InterPro" id="IPR013094">
    <property type="entry name" value="AB_hydrolase_3"/>
</dbReference>
<dbReference type="AlphaFoldDB" id="A0A0F7TTW9"/>
<feature type="domain" description="Alpha/beta hydrolase fold-3" evidence="2">
    <location>
        <begin position="57"/>
        <end position="185"/>
    </location>
</feature>
<dbReference type="GO" id="GO:0017000">
    <property type="term" value="P:antibiotic biosynthetic process"/>
    <property type="evidence" value="ECO:0007669"/>
    <property type="project" value="UniProtKB-ARBA"/>
</dbReference>
<dbReference type="EMBL" id="CDHK01000008">
    <property type="protein sequence ID" value="CEJ60104.1"/>
    <property type="molecule type" value="Genomic_DNA"/>
</dbReference>